<dbReference type="SFLD" id="SFLDS00005">
    <property type="entry name" value="Isoprenoid_Synthase_Type_I"/>
    <property type="match status" value="1"/>
</dbReference>
<dbReference type="Pfam" id="PF00348">
    <property type="entry name" value="polyprenyl_synt"/>
    <property type="match status" value="1"/>
</dbReference>
<dbReference type="Gene3D" id="1.10.600.10">
    <property type="entry name" value="Farnesyl Diphosphate Synthase"/>
    <property type="match status" value="1"/>
</dbReference>
<dbReference type="Proteomes" id="UP000184088">
    <property type="component" value="Unassembled WGS sequence"/>
</dbReference>
<name>A0A1M4T8E9_9THEO</name>
<evidence type="ECO:0000313" key="8">
    <source>
        <dbReference type="Proteomes" id="UP000184088"/>
    </source>
</evidence>
<evidence type="ECO:0000256" key="2">
    <source>
        <dbReference type="ARBA" id="ARBA00006706"/>
    </source>
</evidence>
<dbReference type="InterPro" id="IPR000092">
    <property type="entry name" value="Polyprenyl_synt"/>
</dbReference>
<organism evidence="7 8">
    <name type="scientific">Caldanaerobius fijiensis DSM 17918</name>
    <dbReference type="NCBI Taxonomy" id="1121256"/>
    <lineage>
        <taxon>Bacteria</taxon>
        <taxon>Bacillati</taxon>
        <taxon>Bacillota</taxon>
        <taxon>Clostridia</taxon>
        <taxon>Thermoanaerobacterales</taxon>
        <taxon>Thermoanaerobacteraceae</taxon>
        <taxon>Caldanaerobius</taxon>
    </lineage>
</organism>
<dbReference type="GO" id="GO:0008299">
    <property type="term" value="P:isoprenoid biosynthetic process"/>
    <property type="evidence" value="ECO:0007669"/>
    <property type="project" value="InterPro"/>
</dbReference>
<evidence type="ECO:0000256" key="5">
    <source>
        <dbReference type="ARBA" id="ARBA00022842"/>
    </source>
</evidence>
<dbReference type="GO" id="GO:0046872">
    <property type="term" value="F:metal ion binding"/>
    <property type="evidence" value="ECO:0007669"/>
    <property type="project" value="UniProtKB-KW"/>
</dbReference>
<reference evidence="7 8" key="1">
    <citation type="submission" date="2016-11" db="EMBL/GenBank/DDBJ databases">
        <authorList>
            <person name="Jaros S."/>
            <person name="Januszkiewicz K."/>
            <person name="Wedrychowicz H."/>
        </authorList>
    </citation>
    <scope>NUCLEOTIDE SEQUENCE [LARGE SCALE GENOMIC DNA]</scope>
    <source>
        <strain evidence="7 8">DSM 17918</strain>
    </source>
</reference>
<evidence type="ECO:0000256" key="1">
    <source>
        <dbReference type="ARBA" id="ARBA00001946"/>
    </source>
</evidence>
<dbReference type="GO" id="GO:0004659">
    <property type="term" value="F:prenyltransferase activity"/>
    <property type="evidence" value="ECO:0007669"/>
    <property type="project" value="InterPro"/>
</dbReference>
<keyword evidence="5" id="KW-0460">Magnesium</keyword>
<keyword evidence="3 6" id="KW-0808">Transferase</keyword>
<dbReference type="STRING" id="1121256.SAMN02746089_00245"/>
<dbReference type="OrthoDB" id="9805316at2"/>
<comment type="cofactor">
    <cofactor evidence="1">
        <name>Mg(2+)</name>
        <dbReference type="ChEBI" id="CHEBI:18420"/>
    </cofactor>
</comment>
<evidence type="ECO:0000256" key="6">
    <source>
        <dbReference type="RuleBase" id="RU004466"/>
    </source>
</evidence>
<gene>
    <name evidence="7" type="ORF">SAMN02746089_00245</name>
</gene>
<dbReference type="InterPro" id="IPR008949">
    <property type="entry name" value="Isoprenoid_synthase_dom_sf"/>
</dbReference>
<accession>A0A1M4T8E9</accession>
<sequence length="332" mass="37533">MLSTQNNAFVENLDIENLYDITGAIKIVENRLSSIVEECDDFIKVLLRKFLLSGKKIRPKLVLLSGLCFSAMNDEMINSAVVAEVIHTASLIHDDIIDKSDYRRNMPTVNSLLGNHAAVLAGDFLFAKAFEILSKNKLYKQMEYVVTAIQELCAGEMLQARDLFNIKVSEDHYFERISKKTASLLSACCKAGAQSSNASVDEIKKMGEYGIFIGYAFQIIDDLLDVMGKKEMIGKPLAQDIEQGNLTLPFIYLLQNPRIKDKYMTKLKDKTITKDIKLELINDLEQSGIITEVYQKATYFVQKAKEALDGIPDSVYKTMLMRLSDEVLYRTF</sequence>
<evidence type="ECO:0000256" key="4">
    <source>
        <dbReference type="ARBA" id="ARBA00022723"/>
    </source>
</evidence>
<dbReference type="EMBL" id="FQVH01000001">
    <property type="protein sequence ID" value="SHE40766.1"/>
    <property type="molecule type" value="Genomic_DNA"/>
</dbReference>
<dbReference type="InterPro" id="IPR033749">
    <property type="entry name" value="Polyprenyl_synt_CS"/>
</dbReference>
<dbReference type="PANTHER" id="PTHR12001">
    <property type="entry name" value="GERANYLGERANYL PYROPHOSPHATE SYNTHASE"/>
    <property type="match status" value="1"/>
</dbReference>
<protein>
    <submittedName>
        <fullName evidence="7">Heptaprenyl diphosphate synthase</fullName>
    </submittedName>
</protein>
<evidence type="ECO:0000313" key="7">
    <source>
        <dbReference type="EMBL" id="SHE40766.1"/>
    </source>
</evidence>
<dbReference type="CDD" id="cd00685">
    <property type="entry name" value="Trans_IPPS_HT"/>
    <property type="match status" value="1"/>
</dbReference>
<dbReference type="RefSeq" id="WP_073341251.1">
    <property type="nucleotide sequence ID" value="NZ_FQVH01000001.1"/>
</dbReference>
<comment type="similarity">
    <text evidence="2 6">Belongs to the FPP/GGPP synthase family.</text>
</comment>
<dbReference type="PANTHER" id="PTHR12001:SF69">
    <property type="entry name" value="ALL TRANS-POLYPRENYL-DIPHOSPHATE SYNTHASE PDSS1"/>
    <property type="match status" value="1"/>
</dbReference>
<dbReference type="PROSITE" id="PS00444">
    <property type="entry name" value="POLYPRENYL_SYNTHASE_2"/>
    <property type="match status" value="1"/>
</dbReference>
<keyword evidence="8" id="KW-1185">Reference proteome</keyword>
<evidence type="ECO:0000256" key="3">
    <source>
        <dbReference type="ARBA" id="ARBA00022679"/>
    </source>
</evidence>
<dbReference type="SUPFAM" id="SSF48576">
    <property type="entry name" value="Terpenoid synthases"/>
    <property type="match status" value="1"/>
</dbReference>
<proteinExistence type="inferred from homology"/>
<keyword evidence="4" id="KW-0479">Metal-binding</keyword>
<dbReference type="AlphaFoldDB" id="A0A1M4T8E9"/>